<evidence type="ECO:0000256" key="5">
    <source>
        <dbReference type="ARBA" id="ARBA00022598"/>
    </source>
</evidence>
<comment type="pathway">
    <text evidence="1 9">Cofactor biosynthesis; NAD(+) biosynthesis; nicotinate D-ribonucleotide from nicotinate: step 1/1.</text>
</comment>
<evidence type="ECO:0000313" key="13">
    <source>
        <dbReference type="EMBL" id="OXZ39456.1"/>
    </source>
</evidence>
<dbReference type="SUPFAM" id="SSF54675">
    <property type="entry name" value="Nicotinate/Quinolinate PRTase N-terminal domain-like"/>
    <property type="match status" value="1"/>
</dbReference>
<dbReference type="Pfam" id="PF04095">
    <property type="entry name" value="NAPRTase"/>
    <property type="match status" value="1"/>
</dbReference>
<evidence type="ECO:0000256" key="8">
    <source>
        <dbReference type="ARBA" id="ARBA00048668"/>
    </source>
</evidence>
<protein>
    <recommendedName>
        <fullName evidence="3 9">Nicotinate phosphoribosyltransferase</fullName>
        <ecNumber evidence="3 9">6.3.4.21</ecNumber>
    </recommendedName>
</protein>
<dbReference type="RefSeq" id="WP_002838859.1">
    <property type="nucleotide sequence ID" value="NZ_CABKMR010000001.1"/>
</dbReference>
<dbReference type="FunFam" id="3.20.20.70:FF:000076">
    <property type="entry name" value="Nicotinate phosphoribosyltransferase"/>
    <property type="match status" value="1"/>
</dbReference>
<dbReference type="GO" id="GO:0005829">
    <property type="term" value="C:cytosol"/>
    <property type="evidence" value="ECO:0007669"/>
    <property type="project" value="TreeGrafter"/>
</dbReference>
<evidence type="ECO:0000313" key="14">
    <source>
        <dbReference type="Proteomes" id="UP000215361"/>
    </source>
</evidence>
<dbReference type="Pfam" id="PF17956">
    <property type="entry name" value="NAPRTase_C"/>
    <property type="match status" value="1"/>
</dbReference>
<keyword evidence="5 9" id="KW-0436">Ligase</keyword>
<evidence type="ECO:0000259" key="10">
    <source>
        <dbReference type="Pfam" id="PF04095"/>
    </source>
</evidence>
<dbReference type="Proteomes" id="UP000215361">
    <property type="component" value="Unassembled WGS sequence"/>
</dbReference>
<dbReference type="InterPro" id="IPR006405">
    <property type="entry name" value="Nic_PRibTrfase_pncB"/>
</dbReference>
<name>A0A133N2W7_FINMA</name>
<organism evidence="13 14">
    <name type="scientific">Finegoldia magna</name>
    <name type="common">Peptostreptococcus magnus</name>
    <dbReference type="NCBI Taxonomy" id="1260"/>
    <lineage>
        <taxon>Bacteria</taxon>
        <taxon>Bacillati</taxon>
        <taxon>Bacillota</taxon>
        <taxon>Tissierellia</taxon>
        <taxon>Tissierellales</taxon>
        <taxon>Peptoniphilaceae</taxon>
        <taxon>Finegoldia</taxon>
    </lineage>
</organism>
<evidence type="ECO:0000256" key="4">
    <source>
        <dbReference type="ARBA" id="ARBA00022553"/>
    </source>
</evidence>
<dbReference type="GO" id="GO:0034355">
    <property type="term" value="P:NAD+ biosynthetic process via the salvage pathway"/>
    <property type="evidence" value="ECO:0007669"/>
    <property type="project" value="UniProtKB-ARBA"/>
</dbReference>
<evidence type="ECO:0000256" key="6">
    <source>
        <dbReference type="ARBA" id="ARBA00022642"/>
    </source>
</evidence>
<dbReference type="AlphaFoldDB" id="A0A133N2W7"/>
<comment type="catalytic activity">
    <reaction evidence="8 9">
        <text>5-phospho-alpha-D-ribose 1-diphosphate + nicotinate + ATP + H2O = nicotinate beta-D-ribonucleotide + ADP + phosphate + diphosphate</text>
        <dbReference type="Rhea" id="RHEA:36163"/>
        <dbReference type="ChEBI" id="CHEBI:15377"/>
        <dbReference type="ChEBI" id="CHEBI:30616"/>
        <dbReference type="ChEBI" id="CHEBI:32544"/>
        <dbReference type="ChEBI" id="CHEBI:33019"/>
        <dbReference type="ChEBI" id="CHEBI:43474"/>
        <dbReference type="ChEBI" id="CHEBI:57502"/>
        <dbReference type="ChEBI" id="CHEBI:58017"/>
        <dbReference type="ChEBI" id="CHEBI:456216"/>
        <dbReference type="EC" id="6.3.4.21"/>
    </reaction>
</comment>
<evidence type="ECO:0000256" key="9">
    <source>
        <dbReference type="RuleBase" id="RU365100"/>
    </source>
</evidence>
<comment type="similarity">
    <text evidence="2 9">Belongs to the NAPRTase family.</text>
</comment>
<keyword evidence="13" id="KW-0328">Glycosyltransferase</keyword>
<keyword evidence="7 9" id="KW-0808">Transferase</keyword>
<dbReference type="SUPFAM" id="SSF51690">
    <property type="entry name" value="Nicotinate/Quinolinate PRTase C-terminal domain-like"/>
    <property type="match status" value="1"/>
</dbReference>
<dbReference type="GO" id="GO:0004516">
    <property type="term" value="F:nicotinate phosphoribosyltransferase activity"/>
    <property type="evidence" value="ECO:0007669"/>
    <property type="project" value="UniProtKB-UniRule"/>
</dbReference>
<proteinExistence type="inferred from homology"/>
<dbReference type="InterPro" id="IPR036068">
    <property type="entry name" value="Nicotinate_pribotase-like_C"/>
</dbReference>
<dbReference type="InterPro" id="IPR013785">
    <property type="entry name" value="Aldolase_TIM"/>
</dbReference>
<dbReference type="EC" id="6.3.4.21" evidence="3 9"/>
<dbReference type="PANTHER" id="PTHR11098:SF1">
    <property type="entry name" value="NICOTINATE PHOSPHORIBOSYLTRANSFERASE"/>
    <property type="match status" value="1"/>
</dbReference>
<dbReference type="InterPro" id="IPR041619">
    <property type="entry name" value="NAPRTase_C"/>
</dbReference>
<dbReference type="InterPro" id="IPR040727">
    <property type="entry name" value="NAPRTase_N"/>
</dbReference>
<dbReference type="Pfam" id="PF17767">
    <property type="entry name" value="NAPRTase_N"/>
    <property type="match status" value="1"/>
</dbReference>
<dbReference type="CDD" id="cd01570">
    <property type="entry name" value="NAPRTase_A"/>
    <property type="match status" value="1"/>
</dbReference>
<comment type="caution">
    <text evidence="13">The sequence shown here is derived from an EMBL/GenBank/DDBJ whole genome shotgun (WGS) entry which is preliminary data.</text>
</comment>
<gene>
    <name evidence="13" type="ORF">B9N56_01710</name>
</gene>
<feature type="domain" description="Nicotinate phosphoribosyltransferase C-terminal" evidence="12">
    <location>
        <begin position="365"/>
        <end position="474"/>
    </location>
</feature>
<feature type="domain" description="Nicotinate phosphoribosyltransferase N-terminal" evidence="11">
    <location>
        <begin position="11"/>
        <end position="135"/>
    </location>
</feature>
<keyword evidence="4" id="KW-0597">Phosphoprotein</keyword>
<evidence type="ECO:0000259" key="12">
    <source>
        <dbReference type="Pfam" id="PF17956"/>
    </source>
</evidence>
<comment type="function">
    <text evidence="9">Catalyzes the first step in the biosynthesis of NAD from nicotinic acid, the ATP-dependent synthesis of beta-nicotinate D-ribonucleotide from nicotinate and 5-phospho-D-ribose 1-phosphate.</text>
</comment>
<evidence type="ECO:0000256" key="1">
    <source>
        <dbReference type="ARBA" id="ARBA00004952"/>
    </source>
</evidence>
<sequence>MDWKNYENLSMLSDFYEFTMMNGYLENNMENEYAYFDLYFRRIPDNGGFVIVAGLEEVVKYIQNLKFDEKDIEYFKSKNMFSEKFLDYLRNFKFECDVWAMPEGSVAFPNEPLMIVRGPAPQAQLIETFALLSINHQSLIATKTNRIVHAAEGRVVMEFGARRAQGVDATVLGARAAFIGGATATSNTLTDITYDVPAFGTMAHSWIMMFDSEYEAFKKYAETFPNSCSLLVDTYNVLKSGVPNAIKVFDEVLKPRGIKNMSIRIDSGDLAYLSKQARKMLDAAGYENCKIMASNSLDEYTISDLIEQGAKLDGFGVGERLITAKSDPVLGGVYKLCAVEKPNGEIIPKIKISENIEKITTPAFKTVYRIYDKNSGKAEADLITLHDEKIDESKELEIFHPVHTWKRKTLTNFTTKELLVRIFDKGELVYDLPKLDKIIERKNEQINEQWEEVKRFEHPHLFHVDLSQKLWDIKYNLLMQSK</sequence>
<evidence type="ECO:0000256" key="7">
    <source>
        <dbReference type="ARBA" id="ARBA00022679"/>
    </source>
</evidence>
<comment type="PTM">
    <text evidence="9">Transiently phosphorylated on a His residue during the reaction cycle. Phosphorylation strongly increases the affinity for substrates and increases the rate of nicotinate D-ribonucleotide production. Dephosphorylation regenerates the low-affinity form of the enzyme, leading to product release.</text>
</comment>
<evidence type="ECO:0000259" key="11">
    <source>
        <dbReference type="Pfam" id="PF17767"/>
    </source>
</evidence>
<dbReference type="InterPro" id="IPR041525">
    <property type="entry name" value="N/Namide_PRibTrfase"/>
</dbReference>
<dbReference type="InterPro" id="IPR007229">
    <property type="entry name" value="Nic_PRibTrfase-Fam"/>
</dbReference>
<keyword evidence="6 9" id="KW-0662">Pyridine nucleotide biosynthesis</keyword>
<accession>A0A133N2W7</accession>
<dbReference type="PANTHER" id="PTHR11098">
    <property type="entry name" value="NICOTINATE PHOSPHORIBOSYLTRANSFERASE"/>
    <property type="match status" value="1"/>
</dbReference>
<dbReference type="OMA" id="VYFPGSP"/>
<reference evidence="14" key="1">
    <citation type="submission" date="2017-04" db="EMBL/GenBank/DDBJ databases">
        <title>Finegoldia magna isolated from orthopedic joint implant-associated infections.</title>
        <authorList>
            <person name="Bjorklund S."/>
            <person name="Bruggemann H."/>
            <person name="Jensen A."/>
            <person name="Hellmark B."/>
            <person name="Soderquist B."/>
        </authorList>
    </citation>
    <scope>NUCLEOTIDE SEQUENCE [LARGE SCALE GENOMIC DNA]</scope>
    <source>
        <strain evidence="14">08T492</strain>
    </source>
</reference>
<dbReference type="PIRSF" id="PIRSF000484">
    <property type="entry name" value="NAPRT"/>
    <property type="match status" value="1"/>
</dbReference>
<evidence type="ECO:0000256" key="2">
    <source>
        <dbReference type="ARBA" id="ARBA00010897"/>
    </source>
</evidence>
<dbReference type="NCBIfam" id="NF009131">
    <property type="entry name" value="PRK12484.1"/>
    <property type="match status" value="1"/>
</dbReference>
<evidence type="ECO:0000256" key="3">
    <source>
        <dbReference type="ARBA" id="ARBA00013236"/>
    </source>
</evidence>
<dbReference type="GO" id="GO:0047280">
    <property type="term" value="F:nicotinamide phosphoribosyltransferase activity"/>
    <property type="evidence" value="ECO:0007669"/>
    <property type="project" value="UniProtKB-ARBA"/>
</dbReference>
<dbReference type="Gene3D" id="3.20.140.10">
    <property type="entry name" value="nicotinate phosphoribosyltransferase"/>
    <property type="match status" value="1"/>
</dbReference>
<dbReference type="NCBIfam" id="TIGR01513">
    <property type="entry name" value="NAPRTase_put"/>
    <property type="match status" value="1"/>
</dbReference>
<dbReference type="EMBL" id="NDYI01000005">
    <property type="protein sequence ID" value="OXZ39456.1"/>
    <property type="molecule type" value="Genomic_DNA"/>
</dbReference>
<feature type="domain" description="Nicotinate/nicotinamide phosphoribosyltransferase" evidence="10">
    <location>
        <begin position="156"/>
        <end position="327"/>
    </location>
</feature>
<dbReference type="NCBIfam" id="NF006695">
    <property type="entry name" value="PRK09243.1-2"/>
    <property type="match status" value="1"/>
</dbReference>
<dbReference type="Gene3D" id="3.20.20.70">
    <property type="entry name" value="Aldolase class I"/>
    <property type="match status" value="1"/>
</dbReference>
<dbReference type="UniPathway" id="UPA00253">
    <property type="reaction ID" value="UER00457"/>
</dbReference>